<dbReference type="EMBL" id="LJXR01000012">
    <property type="protein sequence ID" value="OKY22397.1"/>
    <property type="molecule type" value="Genomic_DNA"/>
</dbReference>
<protein>
    <recommendedName>
        <fullName evidence="3">Transposase</fullName>
    </recommendedName>
</protein>
<evidence type="ECO:0000313" key="2">
    <source>
        <dbReference type="Proteomes" id="UP000186159"/>
    </source>
</evidence>
<sequence>MAADGVDKFVRTFPVQDDEAIEFCPVRVIAWGLKTDLANYARLVRNLDLDLAKLSQLCRNLCHLGYFHCLLSSAHSCTAIRNLTSSAIAV</sequence>
<proteinExistence type="predicted"/>
<evidence type="ECO:0000313" key="1">
    <source>
        <dbReference type="EMBL" id="OKY22397.1"/>
    </source>
</evidence>
<dbReference type="Proteomes" id="UP000186159">
    <property type="component" value="Unassembled WGS sequence"/>
</dbReference>
<comment type="caution">
    <text evidence="1">The sequence shown here is derived from an EMBL/GenBank/DDBJ whole genome shotgun (WGS) entry which is preliminary data.</text>
</comment>
<reference evidence="1 2" key="1">
    <citation type="submission" date="2015-09" db="EMBL/GenBank/DDBJ databases">
        <title>Genome sequencing of Corynebacterium diphtheriae Bv. Gravis strain DSM 44123.</title>
        <authorList>
            <person name="Sangal V."/>
            <person name="Burkovski A."/>
        </authorList>
    </citation>
    <scope>NUCLEOTIDE SEQUENCE [LARGE SCALE GENOMIC DNA]</scope>
    <source>
        <strain evidence="1 2">DSM 44123</strain>
    </source>
</reference>
<name>A0AAX0J120_CORDP</name>
<accession>A0AAX0J120</accession>
<gene>
    <name evidence="1" type="ORF">AOT42_02525</name>
</gene>
<dbReference type="AlphaFoldDB" id="A0AAX0J120"/>
<organism evidence="1 2">
    <name type="scientific">Corynebacterium diphtheriae bv. gravis</name>
    <dbReference type="NCBI Taxonomy" id="1720349"/>
    <lineage>
        <taxon>Bacteria</taxon>
        <taxon>Bacillati</taxon>
        <taxon>Actinomycetota</taxon>
        <taxon>Actinomycetes</taxon>
        <taxon>Mycobacteriales</taxon>
        <taxon>Corynebacteriaceae</taxon>
        <taxon>Corynebacterium</taxon>
    </lineage>
</organism>
<evidence type="ECO:0008006" key="3">
    <source>
        <dbReference type="Google" id="ProtNLM"/>
    </source>
</evidence>